<organism>
    <name type="scientific">Pediculus humanus subsp. corporis</name>
    <name type="common">Body louse</name>
    <dbReference type="NCBI Taxonomy" id="121224"/>
    <lineage>
        <taxon>Eukaryota</taxon>
        <taxon>Metazoa</taxon>
        <taxon>Ecdysozoa</taxon>
        <taxon>Arthropoda</taxon>
        <taxon>Hexapoda</taxon>
        <taxon>Insecta</taxon>
        <taxon>Pterygota</taxon>
        <taxon>Neoptera</taxon>
        <taxon>Paraneoptera</taxon>
        <taxon>Psocodea</taxon>
        <taxon>Troctomorpha</taxon>
        <taxon>Phthiraptera</taxon>
        <taxon>Anoplura</taxon>
        <taxon>Pediculidae</taxon>
        <taxon>Pediculus</taxon>
    </lineage>
</organism>
<evidence type="ECO:0000256" key="1">
    <source>
        <dbReference type="SAM" id="MobiDB-lite"/>
    </source>
</evidence>
<keyword evidence="4" id="KW-1185">Reference proteome</keyword>
<gene>
    <name evidence="3" type="primary">8234814</name>
    <name evidence="2" type="ORF">Phum_PHUM565800</name>
</gene>
<feature type="region of interest" description="Disordered" evidence="1">
    <location>
        <begin position="603"/>
        <end position="622"/>
    </location>
</feature>
<feature type="region of interest" description="Disordered" evidence="1">
    <location>
        <begin position="185"/>
        <end position="206"/>
    </location>
</feature>
<dbReference type="STRING" id="121224.E0W0Z0"/>
<evidence type="ECO:0000313" key="2">
    <source>
        <dbReference type="EMBL" id="EEB19295.1"/>
    </source>
</evidence>
<dbReference type="Proteomes" id="UP000009046">
    <property type="component" value="Unassembled WGS sequence"/>
</dbReference>
<sequence length="622" mass="71742">MIGLYGLWDNESLFAETIDEEEKIQKNYWSDVDKTDNSWTDDNMYKYHKDNNWIQEDNESSLQNTRLYRNRNRNYWQGTPESVSSDDGNRLRWGDRGIGIGHLWEPVVNRPDCRLPLVNDHYRPAPKWVEKGLKNYDGSTKAEVLIISHPDDEYKPQKNYILGQNAPIPLDVMEEQAIELAEKRAREDKKRSKRHAVENNAEKKNISVNSDKVKKLEKVMQPTDAVLNLNDVNDSNGGKEQEKILKDSSSQFEDIQLANSFQLLNMNGLPVDGGLALMLDNTTTQDNGFLLPPDGVQLALLMSPRNTSTTTNRVISLTPSVSESVQTEEKTLTPSKYRISQRLKYTPSNKSTQTDFGRLSIWPGSAGKRRRLSMRCGGKTGNGTNSKVINLDRHKQGRYFIPTKYRSKGPRMSLEDRPKWGINRPAIEYKKQSEKDPYYQKRLKQRLKNIGRDATSSSDQTIKNEDVTKNDEKELQSVARLLELPIEMRNNTEEEEEEEGRKTEIILRNGFRMNSNLSSPVFVPIDNRIKSTDFKFDKSNKYAVESEKIFQRRIVKREMITDEEVEEEDTTEVENEKISDSDTGNFLNDLQLEAIQKITDLREKDYSNSRSTTPFSEKSVEK</sequence>
<dbReference type="VEuPathDB" id="VectorBase:PHUM565800"/>
<reference evidence="3" key="3">
    <citation type="submission" date="2021-02" db="UniProtKB">
        <authorList>
            <consortium name="EnsemblMetazoa"/>
        </authorList>
    </citation>
    <scope>IDENTIFICATION</scope>
    <source>
        <strain evidence="3">USDA</strain>
    </source>
</reference>
<name>E0W0Z0_PEDHC</name>
<accession>E0W0Z0</accession>
<dbReference type="GeneID" id="8234814"/>
<reference evidence="2" key="1">
    <citation type="submission" date="2007-04" db="EMBL/GenBank/DDBJ databases">
        <title>Annotation of Pediculus humanus corporis strain USDA.</title>
        <authorList>
            <person name="Kirkness E."/>
            <person name="Hannick L."/>
            <person name="Hass B."/>
            <person name="Bruggner R."/>
            <person name="Lawson D."/>
            <person name="Bidwell S."/>
            <person name="Joardar V."/>
            <person name="Caler E."/>
            <person name="Walenz B."/>
            <person name="Inman J."/>
            <person name="Schobel S."/>
            <person name="Galinsky K."/>
            <person name="Amedeo P."/>
            <person name="Strausberg R."/>
        </authorList>
    </citation>
    <scope>NUCLEOTIDE SEQUENCE</scope>
    <source>
        <strain evidence="2">USDA</strain>
    </source>
</reference>
<dbReference type="EnsemblMetazoa" id="PHUM565800-RA">
    <property type="protein sequence ID" value="PHUM565800-PA"/>
    <property type="gene ID" value="PHUM565800"/>
</dbReference>
<protein>
    <submittedName>
        <fullName evidence="2 3">Uncharacterized protein</fullName>
    </submittedName>
</protein>
<dbReference type="AlphaFoldDB" id="E0W0Z0"/>
<evidence type="ECO:0000313" key="4">
    <source>
        <dbReference type="Proteomes" id="UP000009046"/>
    </source>
</evidence>
<dbReference type="HOGENOM" id="CLU_439625_0_0_1"/>
<dbReference type="EMBL" id="AAZO01006872">
    <property type="status" value="NOT_ANNOTATED_CDS"/>
    <property type="molecule type" value="Genomic_DNA"/>
</dbReference>
<proteinExistence type="predicted"/>
<dbReference type="CTD" id="8234814"/>
<dbReference type="RefSeq" id="XP_002432033.1">
    <property type="nucleotide sequence ID" value="XM_002431988.1"/>
</dbReference>
<dbReference type="eggNOG" id="ENOG502R1PQ">
    <property type="taxonomic scope" value="Eukaryota"/>
</dbReference>
<evidence type="ECO:0000313" key="3">
    <source>
        <dbReference type="EnsemblMetazoa" id="PHUM565800-PA"/>
    </source>
</evidence>
<dbReference type="KEGG" id="phu:Phum_PHUM565800"/>
<dbReference type="OrthoDB" id="10042846at2759"/>
<reference evidence="2" key="2">
    <citation type="submission" date="2007-04" db="EMBL/GenBank/DDBJ databases">
        <title>The genome of the human body louse.</title>
        <authorList>
            <consortium name="The Human Body Louse Genome Consortium"/>
            <person name="Kirkness E."/>
            <person name="Walenz B."/>
            <person name="Hass B."/>
            <person name="Bruggner R."/>
            <person name="Strausberg R."/>
        </authorList>
    </citation>
    <scope>NUCLEOTIDE SEQUENCE</scope>
    <source>
        <strain evidence="2">USDA</strain>
    </source>
</reference>
<dbReference type="EMBL" id="DS235863">
    <property type="protein sequence ID" value="EEB19295.1"/>
    <property type="molecule type" value="Genomic_DNA"/>
</dbReference>
<dbReference type="InParanoid" id="E0W0Z0"/>